<dbReference type="Proteomes" id="UP000821853">
    <property type="component" value="Unassembled WGS sequence"/>
</dbReference>
<keyword evidence="5" id="KW-1185">Reference proteome</keyword>
<dbReference type="GO" id="GO:0046872">
    <property type="term" value="F:metal ion binding"/>
    <property type="evidence" value="ECO:0007669"/>
    <property type="project" value="UniProtKB-KW"/>
</dbReference>
<accession>A0A9J6FRU4</accession>
<sequence length="113" mass="12900">MAQNGFNIQDLLDDIKVQLNALPFLTTEQFSEEDMEETEEIASLRIHAERRIQRIKNFYIFDRPVPLSLGPVINKVWVVCVLLMKFQSPIIPAPGYLTPNDTTSYDSTPSVSE</sequence>
<dbReference type="Pfam" id="PF13359">
    <property type="entry name" value="DDE_Tnp_4"/>
    <property type="match status" value="1"/>
</dbReference>
<evidence type="ECO:0000256" key="1">
    <source>
        <dbReference type="ARBA" id="ARBA00001968"/>
    </source>
</evidence>
<comment type="cofactor">
    <cofactor evidence="1">
        <name>a divalent metal cation</name>
        <dbReference type="ChEBI" id="CHEBI:60240"/>
    </cofactor>
</comment>
<dbReference type="AlphaFoldDB" id="A0A9J6FRU4"/>
<dbReference type="PANTHER" id="PTHR23080">
    <property type="entry name" value="THAP DOMAIN PROTEIN"/>
    <property type="match status" value="1"/>
</dbReference>
<dbReference type="PANTHER" id="PTHR23080:SF143">
    <property type="entry name" value="SI:DKEY-56D12.4"/>
    <property type="match status" value="1"/>
</dbReference>
<evidence type="ECO:0000259" key="3">
    <source>
        <dbReference type="Pfam" id="PF13359"/>
    </source>
</evidence>
<dbReference type="OrthoDB" id="7331812at2759"/>
<dbReference type="OMA" id="NEVWTIC"/>
<dbReference type="EMBL" id="JABSTR010000003">
    <property type="protein sequence ID" value="KAH9364969.1"/>
    <property type="molecule type" value="Genomic_DNA"/>
</dbReference>
<gene>
    <name evidence="4" type="ORF">HPB48_015291</name>
</gene>
<protein>
    <recommendedName>
        <fullName evidence="3">DDE Tnp4 domain-containing protein</fullName>
    </recommendedName>
</protein>
<reference evidence="4 5" key="1">
    <citation type="journal article" date="2020" name="Cell">
        <title>Large-Scale Comparative Analyses of Tick Genomes Elucidate Their Genetic Diversity and Vector Capacities.</title>
        <authorList>
            <consortium name="Tick Genome and Microbiome Consortium (TIGMIC)"/>
            <person name="Jia N."/>
            <person name="Wang J."/>
            <person name="Shi W."/>
            <person name="Du L."/>
            <person name="Sun Y."/>
            <person name="Zhan W."/>
            <person name="Jiang J.F."/>
            <person name="Wang Q."/>
            <person name="Zhang B."/>
            <person name="Ji P."/>
            <person name="Bell-Sakyi L."/>
            <person name="Cui X.M."/>
            <person name="Yuan T.T."/>
            <person name="Jiang B.G."/>
            <person name="Yang W.F."/>
            <person name="Lam T.T."/>
            <person name="Chang Q.C."/>
            <person name="Ding S.J."/>
            <person name="Wang X.J."/>
            <person name="Zhu J.G."/>
            <person name="Ruan X.D."/>
            <person name="Zhao L."/>
            <person name="Wei J.T."/>
            <person name="Ye R.Z."/>
            <person name="Que T.C."/>
            <person name="Du C.H."/>
            <person name="Zhou Y.H."/>
            <person name="Cheng J.X."/>
            <person name="Dai P.F."/>
            <person name="Guo W.B."/>
            <person name="Han X.H."/>
            <person name="Huang E.J."/>
            <person name="Li L.F."/>
            <person name="Wei W."/>
            <person name="Gao Y.C."/>
            <person name="Liu J.Z."/>
            <person name="Shao H.Z."/>
            <person name="Wang X."/>
            <person name="Wang C.C."/>
            <person name="Yang T.C."/>
            <person name="Huo Q.B."/>
            <person name="Li W."/>
            <person name="Chen H.Y."/>
            <person name="Chen S.E."/>
            <person name="Zhou L.G."/>
            <person name="Ni X.B."/>
            <person name="Tian J.H."/>
            <person name="Sheng Y."/>
            <person name="Liu T."/>
            <person name="Pan Y.S."/>
            <person name="Xia L.Y."/>
            <person name="Li J."/>
            <person name="Zhao F."/>
            <person name="Cao W.C."/>
        </authorList>
    </citation>
    <scope>NUCLEOTIDE SEQUENCE [LARGE SCALE GENOMIC DNA]</scope>
    <source>
        <strain evidence="4">HaeL-2018</strain>
    </source>
</reference>
<comment type="caution">
    <text evidence="4">The sequence shown here is derived from an EMBL/GenBank/DDBJ whole genome shotgun (WGS) entry which is preliminary data.</text>
</comment>
<dbReference type="VEuPathDB" id="VectorBase:HLOH_042424"/>
<dbReference type="InterPro" id="IPR027806">
    <property type="entry name" value="HARBI1_dom"/>
</dbReference>
<evidence type="ECO:0000313" key="4">
    <source>
        <dbReference type="EMBL" id="KAH9364969.1"/>
    </source>
</evidence>
<keyword evidence="2" id="KW-0479">Metal-binding</keyword>
<evidence type="ECO:0000313" key="5">
    <source>
        <dbReference type="Proteomes" id="UP000821853"/>
    </source>
</evidence>
<organism evidence="4 5">
    <name type="scientific">Haemaphysalis longicornis</name>
    <name type="common">Bush tick</name>
    <dbReference type="NCBI Taxonomy" id="44386"/>
    <lineage>
        <taxon>Eukaryota</taxon>
        <taxon>Metazoa</taxon>
        <taxon>Ecdysozoa</taxon>
        <taxon>Arthropoda</taxon>
        <taxon>Chelicerata</taxon>
        <taxon>Arachnida</taxon>
        <taxon>Acari</taxon>
        <taxon>Parasitiformes</taxon>
        <taxon>Ixodida</taxon>
        <taxon>Ixodoidea</taxon>
        <taxon>Ixodidae</taxon>
        <taxon>Haemaphysalinae</taxon>
        <taxon>Haemaphysalis</taxon>
    </lineage>
</organism>
<evidence type="ECO:0000256" key="2">
    <source>
        <dbReference type="ARBA" id="ARBA00022723"/>
    </source>
</evidence>
<feature type="domain" description="DDE Tnp4" evidence="3">
    <location>
        <begin position="1"/>
        <end position="84"/>
    </location>
</feature>
<name>A0A9J6FRU4_HAELO</name>
<proteinExistence type="predicted"/>